<keyword evidence="8" id="KW-1185">Reference proteome</keyword>
<feature type="transmembrane region" description="Helical" evidence="5">
    <location>
        <begin position="236"/>
        <end position="254"/>
    </location>
</feature>
<keyword evidence="4 5" id="KW-0472">Membrane</keyword>
<dbReference type="CDD" id="cd17502">
    <property type="entry name" value="MFS_Azr1_MDR_like"/>
    <property type="match status" value="1"/>
</dbReference>
<protein>
    <recommendedName>
        <fullName evidence="6">Major facilitator superfamily (MFS) profile domain-containing protein</fullName>
    </recommendedName>
</protein>
<proteinExistence type="predicted"/>
<feature type="transmembrane region" description="Helical" evidence="5">
    <location>
        <begin position="198"/>
        <end position="215"/>
    </location>
</feature>
<feature type="transmembrane region" description="Helical" evidence="5">
    <location>
        <begin position="260"/>
        <end position="283"/>
    </location>
</feature>
<dbReference type="AlphaFoldDB" id="A0A4Z1HDW2"/>
<feature type="transmembrane region" description="Helical" evidence="5">
    <location>
        <begin position="172"/>
        <end position="192"/>
    </location>
</feature>
<dbReference type="InterPro" id="IPR020846">
    <property type="entry name" value="MFS_dom"/>
</dbReference>
<feature type="transmembrane region" description="Helical" evidence="5">
    <location>
        <begin position="569"/>
        <end position="592"/>
    </location>
</feature>
<comment type="caution">
    <text evidence="7">The sequence shown here is derived from an EMBL/GenBank/DDBJ whole genome shotgun (WGS) entry which is preliminary data.</text>
</comment>
<dbReference type="PANTHER" id="PTHR23501:SF201">
    <property type="entry name" value="MFS AFLATOXIN EFFLUX PUMP"/>
    <property type="match status" value="1"/>
</dbReference>
<dbReference type="InterPro" id="IPR011701">
    <property type="entry name" value="MFS"/>
</dbReference>
<feature type="transmembrane region" description="Helical" evidence="5">
    <location>
        <begin position="335"/>
        <end position="353"/>
    </location>
</feature>
<evidence type="ECO:0000259" key="6">
    <source>
        <dbReference type="PROSITE" id="PS50850"/>
    </source>
</evidence>
<evidence type="ECO:0000256" key="5">
    <source>
        <dbReference type="SAM" id="Phobius"/>
    </source>
</evidence>
<reference evidence="7 8" key="1">
    <citation type="submission" date="2017-12" db="EMBL/GenBank/DDBJ databases">
        <title>Comparative genomics of Botrytis spp.</title>
        <authorList>
            <person name="Valero-Jimenez C.A."/>
            <person name="Tapia P."/>
            <person name="Veloso J."/>
            <person name="Silva-Moreno E."/>
            <person name="Staats M."/>
            <person name="Valdes J.H."/>
            <person name="Van Kan J.A.L."/>
        </authorList>
    </citation>
    <scope>NUCLEOTIDE SEQUENCE [LARGE SCALE GENOMIC DNA]</scope>
    <source>
        <strain evidence="7 8">MUCL2120</strain>
    </source>
</reference>
<dbReference type="PROSITE" id="PS50850">
    <property type="entry name" value="MFS"/>
    <property type="match status" value="1"/>
</dbReference>
<accession>A0A4Z1HDW2</accession>
<evidence type="ECO:0000313" key="8">
    <source>
        <dbReference type="Proteomes" id="UP000297452"/>
    </source>
</evidence>
<dbReference type="Gene3D" id="1.20.1720.10">
    <property type="entry name" value="Multidrug resistance protein D"/>
    <property type="match status" value="1"/>
</dbReference>
<feature type="transmembrane region" description="Helical" evidence="5">
    <location>
        <begin position="304"/>
        <end position="323"/>
    </location>
</feature>
<dbReference type="Pfam" id="PF07690">
    <property type="entry name" value="MFS_1"/>
    <property type="match status" value="1"/>
</dbReference>
<evidence type="ECO:0000256" key="1">
    <source>
        <dbReference type="ARBA" id="ARBA00004141"/>
    </source>
</evidence>
<feature type="transmembrane region" description="Helical" evidence="5">
    <location>
        <begin position="529"/>
        <end position="549"/>
    </location>
</feature>
<dbReference type="InterPro" id="IPR036259">
    <property type="entry name" value="MFS_trans_sf"/>
</dbReference>
<feature type="transmembrane region" description="Helical" evidence="5">
    <location>
        <begin position="495"/>
        <end position="517"/>
    </location>
</feature>
<comment type="subcellular location">
    <subcellularLocation>
        <location evidence="1">Membrane</location>
        <topology evidence="1">Multi-pass membrane protein</topology>
    </subcellularLocation>
</comment>
<feature type="transmembrane region" description="Helical" evidence="5">
    <location>
        <begin position="408"/>
        <end position="428"/>
    </location>
</feature>
<feature type="transmembrane region" description="Helical" evidence="5">
    <location>
        <begin position="145"/>
        <end position="165"/>
    </location>
</feature>
<feature type="transmembrane region" description="Helical" evidence="5">
    <location>
        <begin position="374"/>
        <end position="396"/>
    </location>
</feature>
<keyword evidence="2 5" id="KW-0812">Transmembrane</keyword>
<feature type="transmembrane region" description="Helical" evidence="5">
    <location>
        <begin position="435"/>
        <end position="458"/>
    </location>
</feature>
<evidence type="ECO:0000256" key="4">
    <source>
        <dbReference type="ARBA" id="ARBA00023136"/>
    </source>
</evidence>
<name>A0A4Z1HDW2_9HELO</name>
<evidence type="ECO:0000313" key="7">
    <source>
        <dbReference type="EMBL" id="TGO44860.1"/>
    </source>
</evidence>
<gene>
    <name evidence="7" type="ORF">BOTNAR_0731g00010</name>
</gene>
<dbReference type="EMBL" id="PQXJ01000728">
    <property type="protein sequence ID" value="TGO44860.1"/>
    <property type="molecule type" value="Genomic_DNA"/>
</dbReference>
<evidence type="ECO:0000256" key="2">
    <source>
        <dbReference type="ARBA" id="ARBA00022692"/>
    </source>
</evidence>
<feature type="domain" description="Major facilitator superfamily (MFS) profile" evidence="6">
    <location>
        <begin position="108"/>
        <end position="552"/>
    </location>
</feature>
<organism evidence="7 8">
    <name type="scientific">Botryotinia narcissicola</name>
    <dbReference type="NCBI Taxonomy" id="278944"/>
    <lineage>
        <taxon>Eukaryota</taxon>
        <taxon>Fungi</taxon>
        <taxon>Dikarya</taxon>
        <taxon>Ascomycota</taxon>
        <taxon>Pezizomycotina</taxon>
        <taxon>Leotiomycetes</taxon>
        <taxon>Helotiales</taxon>
        <taxon>Sclerotiniaceae</taxon>
        <taxon>Botryotinia</taxon>
    </lineage>
</organism>
<dbReference type="GO" id="GO:0005886">
    <property type="term" value="C:plasma membrane"/>
    <property type="evidence" value="ECO:0007669"/>
    <property type="project" value="TreeGrafter"/>
</dbReference>
<dbReference type="Gene3D" id="1.20.1250.20">
    <property type="entry name" value="MFS general substrate transporter like domains"/>
    <property type="match status" value="1"/>
</dbReference>
<dbReference type="SUPFAM" id="SSF103473">
    <property type="entry name" value="MFS general substrate transporter"/>
    <property type="match status" value="1"/>
</dbReference>
<dbReference type="GO" id="GO:0022857">
    <property type="term" value="F:transmembrane transporter activity"/>
    <property type="evidence" value="ECO:0007669"/>
    <property type="project" value="InterPro"/>
</dbReference>
<dbReference type="Proteomes" id="UP000297452">
    <property type="component" value="Unassembled WGS sequence"/>
</dbReference>
<keyword evidence="3 5" id="KW-1133">Transmembrane helix</keyword>
<evidence type="ECO:0000256" key="3">
    <source>
        <dbReference type="ARBA" id="ARBA00022989"/>
    </source>
</evidence>
<sequence length="703" mass="77546">MLSRPSPQGQRLDLISFLAQDPLPASISQIASEIQFLRECPQVTTNKNSAKMVRPAIESDNSGESAAVSSFGVPLSTTSNHNGRVNRWGTRVDDANEQYPGLGKMIVTMLSLYLITLIVALDRTILSTAIPAITNEFNTLEDIGWYASAYLLTSCATQMVFGKIYKFYNYKWVLMIAVVIFEAGSAICGFASNSKVFIVGRAIVNGAILILNETVPLHRRPIFISERYRPLAASSLLWCMFAIATVCVPLIGGFFTEKATWRWCFYINLPVGGAAAFILFFVVKGKSRGNTDTFLQKLRRMDPIGTLVFIAGISFILLAMQYGGDHYGLRDTRSILLFILGGILLITFITIQFTSGDDATVPIRIIKQRSVASVAWFSLFNSCSFYLVVYYIPIWFQAFQGLDPFDSGLHTLPLVLALVFAALFAVIFQRSIGYYVPMIIVSSIIAPVGAGLLTTLQANSGPKEWMSWPVVFGSGLGLVIQQISLAVQECLSDDYVPIGLALIPFFQTFGDTIFVSVGQAIFSREFVKIFSAFNILFLSTSLILHTGATELRALVPAKYLPEVLTAYNAAIMKVFFVAIITSALTIFTGLTLEWKNVNKVKKNFEVTRRSIYQYHGEGDCPFPLYDSGSSEHLQPGHVNTQSKPFMETKLGSDLQQQLETIREEREKSSSAETTSHVIKTSTDTKTIVVGASDKNEGEIKIVG</sequence>
<feature type="transmembrane region" description="Helical" evidence="5">
    <location>
        <begin position="112"/>
        <end position="133"/>
    </location>
</feature>
<dbReference type="PANTHER" id="PTHR23501">
    <property type="entry name" value="MAJOR FACILITATOR SUPERFAMILY"/>
    <property type="match status" value="1"/>
</dbReference>
<dbReference type="OrthoDB" id="10021397at2759"/>